<proteinExistence type="predicted"/>
<dbReference type="AlphaFoldDB" id="A0A6B3NW51"/>
<evidence type="ECO:0000256" key="1">
    <source>
        <dbReference type="SAM" id="Phobius"/>
    </source>
</evidence>
<keyword evidence="1" id="KW-0472">Membrane</keyword>
<dbReference type="RefSeq" id="WP_163943239.1">
    <property type="nucleotide sequence ID" value="NZ_JAAHBU010000094.1"/>
</dbReference>
<feature type="transmembrane region" description="Helical" evidence="1">
    <location>
        <begin position="42"/>
        <end position="65"/>
    </location>
</feature>
<name>A0A6B3NW51_9PSED</name>
<comment type="caution">
    <text evidence="3">The sequence shown here is derived from an EMBL/GenBank/DDBJ whole genome shotgun (WGS) entry which is preliminary data.</text>
</comment>
<evidence type="ECO:0000313" key="4">
    <source>
        <dbReference type="Proteomes" id="UP000480410"/>
    </source>
</evidence>
<accession>A0A6B3NW51</accession>
<accession>A0A6M0D107</accession>
<sequence>MNRQLLINIPLHVLAIALYGVLNDIAVDWYKGHYGGFTARGVASGSIVFLVMWVFVPLNVVLPMLTNWKLKYWLVAAQVALILWWLLPEHPVRAYFFSCLAGGLSLAAVLASHWLRRK</sequence>
<reference evidence="4 5" key="1">
    <citation type="submission" date="2020-02" db="EMBL/GenBank/DDBJ databases">
        <title>Broccoli isolated Pseudomonas sp.</title>
        <authorList>
            <person name="Fujikawa T."/>
            <person name="Sawada H."/>
        </authorList>
    </citation>
    <scope>NUCLEOTIDE SEQUENCE [LARGE SCALE GENOMIC DNA]</scope>
    <source>
        <strain evidence="3 5">MAFF212427</strain>
        <strain evidence="2 4">MAFF212428</strain>
    </source>
</reference>
<dbReference type="Proteomes" id="UP000482634">
    <property type="component" value="Unassembled WGS sequence"/>
</dbReference>
<evidence type="ECO:0000313" key="3">
    <source>
        <dbReference type="EMBL" id="NER63817.1"/>
    </source>
</evidence>
<feature type="transmembrane region" description="Helical" evidence="1">
    <location>
        <begin position="5"/>
        <end position="22"/>
    </location>
</feature>
<feature type="transmembrane region" description="Helical" evidence="1">
    <location>
        <begin position="72"/>
        <end position="88"/>
    </location>
</feature>
<keyword evidence="5" id="KW-1185">Reference proteome</keyword>
<keyword evidence="1" id="KW-1133">Transmembrane helix</keyword>
<feature type="transmembrane region" description="Helical" evidence="1">
    <location>
        <begin position="94"/>
        <end position="115"/>
    </location>
</feature>
<organism evidence="3 5">
    <name type="scientific">Pseudomonas brassicae</name>
    <dbReference type="NCBI Taxonomy" id="2708063"/>
    <lineage>
        <taxon>Bacteria</taxon>
        <taxon>Pseudomonadati</taxon>
        <taxon>Pseudomonadota</taxon>
        <taxon>Gammaproteobacteria</taxon>
        <taxon>Pseudomonadales</taxon>
        <taxon>Pseudomonadaceae</taxon>
        <taxon>Pseudomonas</taxon>
    </lineage>
</organism>
<dbReference type="EMBL" id="JAAHBU010000094">
    <property type="protein sequence ID" value="NER63817.1"/>
    <property type="molecule type" value="Genomic_DNA"/>
</dbReference>
<evidence type="ECO:0000313" key="2">
    <source>
        <dbReference type="EMBL" id="NER61569.1"/>
    </source>
</evidence>
<gene>
    <name evidence="2" type="ORF">G3435_19675</name>
    <name evidence="3" type="ORF">G3436_07800</name>
</gene>
<dbReference type="Proteomes" id="UP000480410">
    <property type="component" value="Unassembled WGS sequence"/>
</dbReference>
<keyword evidence="1" id="KW-0812">Transmembrane</keyword>
<dbReference type="EMBL" id="JAAHBV010000472">
    <property type="protein sequence ID" value="NER61569.1"/>
    <property type="molecule type" value="Genomic_DNA"/>
</dbReference>
<protein>
    <submittedName>
        <fullName evidence="3">Uncharacterized protein</fullName>
    </submittedName>
</protein>
<evidence type="ECO:0000313" key="5">
    <source>
        <dbReference type="Proteomes" id="UP000482634"/>
    </source>
</evidence>